<sequence>MFEGRERQVIVLAFRRSAAKSVGLPSVIQLRLNPSHEDAARLAAAMALCNEAAAFVSRPAWSHRTFEAVALHRLA</sequence>
<dbReference type="EMBL" id="JBHUFV010000083">
    <property type="protein sequence ID" value="MFD1939522.1"/>
    <property type="molecule type" value="Genomic_DNA"/>
</dbReference>
<comment type="caution">
    <text evidence="1">The sequence shown here is derived from an EMBL/GenBank/DDBJ whole genome shotgun (WGS) entry which is preliminary data.</text>
</comment>
<keyword evidence="2" id="KW-1185">Reference proteome</keyword>
<protein>
    <submittedName>
        <fullName evidence="1">Uncharacterized protein</fullName>
    </submittedName>
</protein>
<name>A0ABW4TEW1_9ACTN</name>
<organism evidence="1 2">
    <name type="scientific">Nonomuraea mangrovi</name>
    <dbReference type="NCBI Taxonomy" id="2316207"/>
    <lineage>
        <taxon>Bacteria</taxon>
        <taxon>Bacillati</taxon>
        <taxon>Actinomycetota</taxon>
        <taxon>Actinomycetes</taxon>
        <taxon>Streptosporangiales</taxon>
        <taxon>Streptosporangiaceae</taxon>
        <taxon>Nonomuraea</taxon>
    </lineage>
</organism>
<gene>
    <name evidence="1" type="ORF">ACFSKW_49475</name>
</gene>
<accession>A0ABW4TEW1</accession>
<evidence type="ECO:0000313" key="1">
    <source>
        <dbReference type="EMBL" id="MFD1939522.1"/>
    </source>
</evidence>
<dbReference type="RefSeq" id="WP_379581871.1">
    <property type="nucleotide sequence ID" value="NZ_JBHUFV010000083.1"/>
</dbReference>
<reference evidence="2" key="1">
    <citation type="journal article" date="2019" name="Int. J. Syst. Evol. Microbiol.">
        <title>The Global Catalogue of Microorganisms (GCM) 10K type strain sequencing project: providing services to taxonomists for standard genome sequencing and annotation.</title>
        <authorList>
            <consortium name="The Broad Institute Genomics Platform"/>
            <consortium name="The Broad Institute Genome Sequencing Center for Infectious Disease"/>
            <person name="Wu L."/>
            <person name="Ma J."/>
        </authorList>
    </citation>
    <scope>NUCLEOTIDE SEQUENCE [LARGE SCALE GENOMIC DNA]</scope>
    <source>
        <strain evidence="2">ICMP 6774ER</strain>
    </source>
</reference>
<evidence type="ECO:0000313" key="2">
    <source>
        <dbReference type="Proteomes" id="UP001597368"/>
    </source>
</evidence>
<proteinExistence type="predicted"/>
<dbReference type="Proteomes" id="UP001597368">
    <property type="component" value="Unassembled WGS sequence"/>
</dbReference>